<protein>
    <submittedName>
        <fullName evidence="2">Uncharacterized protein</fullName>
    </submittedName>
</protein>
<feature type="compositionally biased region" description="Polar residues" evidence="1">
    <location>
        <begin position="20"/>
        <end position="34"/>
    </location>
</feature>
<dbReference type="AlphaFoldDB" id="A0A081B5L9"/>
<evidence type="ECO:0000313" key="3">
    <source>
        <dbReference type="Proteomes" id="UP000028582"/>
    </source>
</evidence>
<sequence length="140" mass="15792">MRTRSGRSNQVERVSPATAEINTRTSSGEVTTQATTAIPVSSTAIVPPYLMDVSHPTLVKRKRERQEYEDDIEARCAVTGEDKSKALRSVKNSFNRQLLNTLCKFEWGTTMEEVTEEQIVKELNKIVGNVMDDAILDFQR</sequence>
<feature type="region of interest" description="Disordered" evidence="1">
    <location>
        <begin position="1"/>
        <end position="34"/>
    </location>
</feature>
<feature type="compositionally biased region" description="Polar residues" evidence="1">
    <location>
        <begin position="1"/>
        <end position="12"/>
    </location>
</feature>
<accession>A0A081B5L9</accession>
<proteinExistence type="predicted"/>
<gene>
    <name evidence="2" type="ORF">F444_00029</name>
</gene>
<evidence type="ECO:0000313" key="2">
    <source>
        <dbReference type="EMBL" id="ETO86430.1"/>
    </source>
</evidence>
<evidence type="ECO:0000256" key="1">
    <source>
        <dbReference type="SAM" id="MobiDB-lite"/>
    </source>
</evidence>
<reference evidence="2 3" key="1">
    <citation type="submission" date="2013-11" db="EMBL/GenBank/DDBJ databases">
        <title>The Genome Sequence of Phytophthora parasitica P1976.</title>
        <authorList>
            <consortium name="The Broad Institute Genomics Platform"/>
            <person name="Russ C."/>
            <person name="Tyler B."/>
            <person name="Panabieres F."/>
            <person name="Shan W."/>
            <person name="Tripathy S."/>
            <person name="Grunwald N."/>
            <person name="Machado M."/>
            <person name="Johnson C.S."/>
            <person name="Walker B."/>
            <person name="Young S."/>
            <person name="Zeng Q."/>
            <person name="Gargeya S."/>
            <person name="Fitzgerald M."/>
            <person name="Haas B."/>
            <person name="Abouelleil A."/>
            <person name="Allen A.W."/>
            <person name="Alvarado L."/>
            <person name="Arachchi H.M."/>
            <person name="Berlin A.M."/>
            <person name="Chapman S.B."/>
            <person name="Gainer-Dewar J."/>
            <person name="Goldberg J."/>
            <person name="Griggs A."/>
            <person name="Gujja S."/>
            <person name="Hansen M."/>
            <person name="Howarth C."/>
            <person name="Imamovic A."/>
            <person name="Ireland A."/>
            <person name="Larimer J."/>
            <person name="McCowan C."/>
            <person name="Murphy C."/>
            <person name="Pearson M."/>
            <person name="Poon T.W."/>
            <person name="Priest M."/>
            <person name="Roberts A."/>
            <person name="Saif S."/>
            <person name="Shea T."/>
            <person name="Sisk P."/>
            <person name="Sykes S."/>
            <person name="Wortman J."/>
            <person name="Nusbaum C."/>
            <person name="Birren B."/>
        </authorList>
    </citation>
    <scope>NUCLEOTIDE SEQUENCE [LARGE SCALE GENOMIC DNA]</scope>
    <source>
        <strain evidence="2 3">P1976</strain>
    </source>
</reference>
<name>A0A081B5L9_PHYNI</name>
<dbReference type="OrthoDB" id="121299at2759"/>
<comment type="caution">
    <text evidence="2">The sequence shown here is derived from an EMBL/GenBank/DDBJ whole genome shotgun (WGS) entry which is preliminary data.</text>
</comment>
<dbReference type="Proteomes" id="UP000028582">
    <property type="component" value="Unassembled WGS sequence"/>
</dbReference>
<dbReference type="EMBL" id="ANJA01000013">
    <property type="protein sequence ID" value="ETO86430.1"/>
    <property type="molecule type" value="Genomic_DNA"/>
</dbReference>
<organism evidence="2 3">
    <name type="scientific">Phytophthora nicotianae P1976</name>
    <dbReference type="NCBI Taxonomy" id="1317066"/>
    <lineage>
        <taxon>Eukaryota</taxon>
        <taxon>Sar</taxon>
        <taxon>Stramenopiles</taxon>
        <taxon>Oomycota</taxon>
        <taxon>Peronosporomycetes</taxon>
        <taxon>Peronosporales</taxon>
        <taxon>Peronosporaceae</taxon>
        <taxon>Phytophthora</taxon>
    </lineage>
</organism>